<reference evidence="4 5" key="1">
    <citation type="submission" date="2024-03" db="EMBL/GenBank/DDBJ databases">
        <title>The genome assembly and annotation of the cricket Gryllus longicercus Weissman &amp; Gray.</title>
        <authorList>
            <person name="Szrajer S."/>
            <person name="Gray D."/>
            <person name="Ylla G."/>
        </authorList>
    </citation>
    <scope>NUCLEOTIDE SEQUENCE [LARGE SCALE GENOMIC DNA]</scope>
    <source>
        <strain evidence="4">DAG 2021-001</strain>
        <tissue evidence="4">Whole body minus gut</tissue>
    </source>
</reference>
<feature type="compositionally biased region" description="Low complexity" evidence="1">
    <location>
        <begin position="234"/>
        <end position="268"/>
    </location>
</feature>
<evidence type="ECO:0000313" key="4">
    <source>
        <dbReference type="EMBL" id="KAK7867519.1"/>
    </source>
</evidence>
<dbReference type="Proteomes" id="UP001378592">
    <property type="component" value="Unassembled WGS sequence"/>
</dbReference>
<comment type="caution">
    <text evidence="4">The sequence shown here is derived from an EMBL/GenBank/DDBJ whole genome shotgun (WGS) entry which is preliminary data.</text>
</comment>
<keyword evidence="2" id="KW-1133">Transmembrane helix</keyword>
<evidence type="ECO:0000256" key="1">
    <source>
        <dbReference type="SAM" id="MobiDB-lite"/>
    </source>
</evidence>
<proteinExistence type="predicted"/>
<feature type="transmembrane region" description="Helical" evidence="2">
    <location>
        <begin position="96"/>
        <end position="116"/>
    </location>
</feature>
<feature type="chain" id="PRO_5042944954" description="Protein grindelwald" evidence="3">
    <location>
        <begin position="18"/>
        <end position="284"/>
    </location>
</feature>
<name>A0AAN9W0D9_9ORTH</name>
<gene>
    <name evidence="4" type="ORF">R5R35_009419</name>
</gene>
<sequence length="284" mass="28840">MAALALVAAAALAGASADLPVGEAECGQTTCPPDTYCSSYDSHCRPCSNLCNPLHHNFEPKTCQNNCQAYIHDQRYVQRDADIIETLSRKVQTLTIVSSVALIIGVLLLVVGALYLTRLLRAHRHLLWRFTKRGAARSCNAKQKVGAGAEDPEAGRKAAAAGLQLPVASAGAGGGGGAGAGAGSEGASPPTPSPAALSRSVSRDVATPATTSTPLSRPRHPSEDTTLEYAYDNPALAPSPSPGADASASASASSTATLSGAPPHAAPATPGPTPRLGGRKESSF</sequence>
<feature type="signal peptide" evidence="3">
    <location>
        <begin position="1"/>
        <end position="17"/>
    </location>
</feature>
<evidence type="ECO:0000256" key="2">
    <source>
        <dbReference type="SAM" id="Phobius"/>
    </source>
</evidence>
<evidence type="ECO:0000256" key="3">
    <source>
        <dbReference type="SAM" id="SignalP"/>
    </source>
</evidence>
<keyword evidence="2" id="KW-0812">Transmembrane</keyword>
<accession>A0AAN9W0D9</accession>
<evidence type="ECO:0008006" key="6">
    <source>
        <dbReference type="Google" id="ProtNLM"/>
    </source>
</evidence>
<feature type="region of interest" description="Disordered" evidence="1">
    <location>
        <begin position="172"/>
        <end position="284"/>
    </location>
</feature>
<keyword evidence="2" id="KW-0472">Membrane</keyword>
<evidence type="ECO:0000313" key="5">
    <source>
        <dbReference type="Proteomes" id="UP001378592"/>
    </source>
</evidence>
<protein>
    <recommendedName>
        <fullName evidence="6">Protein grindelwald</fullName>
    </recommendedName>
</protein>
<dbReference type="EMBL" id="JAZDUA010000117">
    <property type="protein sequence ID" value="KAK7867519.1"/>
    <property type="molecule type" value="Genomic_DNA"/>
</dbReference>
<dbReference type="AlphaFoldDB" id="A0AAN9W0D9"/>
<keyword evidence="5" id="KW-1185">Reference proteome</keyword>
<feature type="compositionally biased region" description="Gly residues" evidence="1">
    <location>
        <begin position="172"/>
        <end position="184"/>
    </location>
</feature>
<organism evidence="4 5">
    <name type="scientific">Gryllus longicercus</name>
    <dbReference type="NCBI Taxonomy" id="2509291"/>
    <lineage>
        <taxon>Eukaryota</taxon>
        <taxon>Metazoa</taxon>
        <taxon>Ecdysozoa</taxon>
        <taxon>Arthropoda</taxon>
        <taxon>Hexapoda</taxon>
        <taxon>Insecta</taxon>
        <taxon>Pterygota</taxon>
        <taxon>Neoptera</taxon>
        <taxon>Polyneoptera</taxon>
        <taxon>Orthoptera</taxon>
        <taxon>Ensifera</taxon>
        <taxon>Gryllidea</taxon>
        <taxon>Grylloidea</taxon>
        <taxon>Gryllidae</taxon>
        <taxon>Gryllinae</taxon>
        <taxon>Gryllus</taxon>
    </lineage>
</organism>
<keyword evidence="3" id="KW-0732">Signal</keyword>